<comment type="caution">
    <text evidence="2">The sequence shown here is derived from an EMBL/GenBank/DDBJ whole genome shotgun (WGS) entry which is preliminary data.</text>
</comment>
<evidence type="ECO:0000256" key="1">
    <source>
        <dbReference type="SAM" id="Phobius"/>
    </source>
</evidence>
<dbReference type="EMBL" id="JAFIRN010000017">
    <property type="protein sequence ID" value="KAG5832900.1"/>
    <property type="molecule type" value="Genomic_DNA"/>
</dbReference>
<organism evidence="2 3">
    <name type="scientific">Anguilla anguilla</name>
    <name type="common">European freshwater eel</name>
    <name type="synonym">Muraena anguilla</name>
    <dbReference type="NCBI Taxonomy" id="7936"/>
    <lineage>
        <taxon>Eukaryota</taxon>
        <taxon>Metazoa</taxon>
        <taxon>Chordata</taxon>
        <taxon>Craniata</taxon>
        <taxon>Vertebrata</taxon>
        <taxon>Euteleostomi</taxon>
        <taxon>Actinopterygii</taxon>
        <taxon>Neopterygii</taxon>
        <taxon>Teleostei</taxon>
        <taxon>Anguilliformes</taxon>
        <taxon>Anguillidae</taxon>
        <taxon>Anguilla</taxon>
    </lineage>
</organism>
<feature type="transmembrane region" description="Helical" evidence="1">
    <location>
        <begin position="89"/>
        <end position="111"/>
    </location>
</feature>
<feature type="transmembrane region" description="Helical" evidence="1">
    <location>
        <begin position="49"/>
        <end position="69"/>
    </location>
</feature>
<sequence length="114" mass="12456">MARALDAQRTDVKVGKTNYLFVSGKISVGCSALYAALPRVRVALSMVSPTMKAVVDAVWVVWGIGASVYDYLTTSAMEERIHALESAITLHQVIIGLLTASLVLLFTYILLRKR</sequence>
<reference evidence="2" key="1">
    <citation type="submission" date="2021-01" db="EMBL/GenBank/DDBJ databases">
        <title>A chromosome-scale assembly of European eel, Anguilla anguilla.</title>
        <authorList>
            <person name="Henkel C."/>
            <person name="Jong-Raadsen S.A."/>
            <person name="Dufour S."/>
            <person name="Weltzien F.-A."/>
            <person name="Palstra A.P."/>
            <person name="Pelster B."/>
            <person name="Spaink H.P."/>
            <person name="Van Den Thillart G.E."/>
            <person name="Jansen H."/>
            <person name="Zahm M."/>
            <person name="Klopp C."/>
            <person name="Cedric C."/>
            <person name="Louis A."/>
            <person name="Berthelot C."/>
            <person name="Parey E."/>
            <person name="Roest Crollius H."/>
            <person name="Montfort J."/>
            <person name="Robinson-Rechavi M."/>
            <person name="Bucao C."/>
            <person name="Bouchez O."/>
            <person name="Gislard M."/>
            <person name="Lluch J."/>
            <person name="Milhes M."/>
            <person name="Lampietro C."/>
            <person name="Lopez Roques C."/>
            <person name="Donnadieu C."/>
            <person name="Braasch I."/>
            <person name="Desvignes T."/>
            <person name="Postlethwait J."/>
            <person name="Bobe J."/>
            <person name="Guiguen Y."/>
            <person name="Dirks R."/>
        </authorList>
    </citation>
    <scope>NUCLEOTIDE SEQUENCE</scope>
    <source>
        <strain evidence="2">Tag_6206</strain>
        <tissue evidence="2">Liver</tissue>
    </source>
</reference>
<accession>A0A9D3LPS4</accession>
<keyword evidence="1" id="KW-1133">Transmembrane helix</keyword>
<protein>
    <submittedName>
        <fullName evidence="2">Uncharacterized protein</fullName>
    </submittedName>
</protein>
<evidence type="ECO:0000313" key="3">
    <source>
        <dbReference type="Proteomes" id="UP001044222"/>
    </source>
</evidence>
<proteinExistence type="predicted"/>
<gene>
    <name evidence="2" type="ORF">ANANG_G00296110</name>
</gene>
<evidence type="ECO:0000313" key="2">
    <source>
        <dbReference type="EMBL" id="KAG5832900.1"/>
    </source>
</evidence>
<keyword evidence="1" id="KW-0472">Membrane</keyword>
<name>A0A9D3LPS4_ANGAN</name>
<keyword evidence="1" id="KW-0812">Transmembrane</keyword>
<dbReference type="AlphaFoldDB" id="A0A9D3LPS4"/>
<keyword evidence="3" id="KW-1185">Reference proteome</keyword>
<dbReference type="Proteomes" id="UP001044222">
    <property type="component" value="Chromosome 17"/>
</dbReference>